<dbReference type="KEGG" id="xau:Xaut_3563"/>
<feature type="transmembrane region" description="Helical" evidence="1">
    <location>
        <begin position="37"/>
        <end position="62"/>
    </location>
</feature>
<feature type="transmembrane region" description="Helical" evidence="1">
    <location>
        <begin position="226"/>
        <end position="246"/>
    </location>
</feature>
<dbReference type="AlphaFoldDB" id="A7IL98"/>
<feature type="transmembrane region" description="Helical" evidence="1">
    <location>
        <begin position="74"/>
        <end position="92"/>
    </location>
</feature>
<sequence length="448" mass="50823">MRGVASARKESDLLYLFMVIAFLLFATRDGLTGAVRYFLSLVHLDMLWFVPDLMAFALVVVFAYQQIFVKRNPIGIMFVFAFIFSLGVSVYFMKSDVLAFVSTIKSFTPMFIGFCFYNRSITERRWVRWFLIALLAASIVGLILNRFVEYPWAGQTITAFGVEKQASKLWWQGGEVRYGGFAGDSTMAAYMVVFIYALLSPYMSLAVNVALWPFMGWAIQTSTSKTALGIFVIYVMMFIFARLLKYPERIKTFLRRTALWSFLALLLPPVLMLALSGVSLEDLSPTLMSMADRINNTWQQPFETVAELFPVGLVLGCGIGCFAYPMQYTPMADYHVPLDNFYMTTFIMMGFPFLVTVLYQIYSVRYIKDPVRLSLITLFNLYSITVQCYGPSFATLMYGYIFSEMFGMAWRLERRIQPMPTIASSLGVATSWSGGGDVGLKAGRQPAR</sequence>
<evidence type="ECO:0000313" key="3">
    <source>
        <dbReference type="Proteomes" id="UP000002417"/>
    </source>
</evidence>
<feature type="transmembrane region" description="Helical" evidence="1">
    <location>
        <begin position="98"/>
        <end position="117"/>
    </location>
</feature>
<proteinExistence type="predicted"/>
<feature type="transmembrane region" description="Helical" evidence="1">
    <location>
        <begin position="12"/>
        <end position="31"/>
    </location>
</feature>
<keyword evidence="1" id="KW-0812">Transmembrane</keyword>
<name>A7IL98_XANP2</name>
<dbReference type="EMBL" id="CP000781">
    <property type="protein sequence ID" value="ABS68791.1"/>
    <property type="molecule type" value="Genomic_DNA"/>
</dbReference>
<keyword evidence="1" id="KW-0472">Membrane</keyword>
<keyword evidence="1" id="KW-1133">Transmembrane helix</keyword>
<feature type="transmembrane region" description="Helical" evidence="1">
    <location>
        <begin position="129"/>
        <end position="148"/>
    </location>
</feature>
<gene>
    <name evidence="2" type="ordered locus">Xaut_3563</name>
</gene>
<dbReference type="Proteomes" id="UP000002417">
    <property type="component" value="Chromosome"/>
</dbReference>
<dbReference type="eggNOG" id="ENOG5032Z2Y">
    <property type="taxonomic scope" value="Bacteria"/>
</dbReference>
<evidence type="ECO:0000256" key="1">
    <source>
        <dbReference type="SAM" id="Phobius"/>
    </source>
</evidence>
<feature type="transmembrane region" description="Helical" evidence="1">
    <location>
        <begin position="341"/>
        <end position="361"/>
    </location>
</feature>
<accession>A7IL98</accession>
<organism evidence="2 3">
    <name type="scientific">Xanthobacter autotrophicus (strain ATCC BAA-1158 / Py2)</name>
    <dbReference type="NCBI Taxonomy" id="78245"/>
    <lineage>
        <taxon>Bacteria</taxon>
        <taxon>Pseudomonadati</taxon>
        <taxon>Pseudomonadota</taxon>
        <taxon>Alphaproteobacteria</taxon>
        <taxon>Hyphomicrobiales</taxon>
        <taxon>Xanthobacteraceae</taxon>
        <taxon>Xanthobacter</taxon>
    </lineage>
</organism>
<protein>
    <submittedName>
        <fullName evidence="2">Uncharacterized protein</fullName>
    </submittedName>
</protein>
<dbReference type="HOGENOM" id="CLU_614917_0_0_5"/>
<dbReference type="PhylomeDB" id="A7IL98"/>
<evidence type="ECO:0000313" key="2">
    <source>
        <dbReference type="EMBL" id="ABS68791.1"/>
    </source>
</evidence>
<dbReference type="STRING" id="78245.Xaut_3563"/>
<feature type="transmembrane region" description="Helical" evidence="1">
    <location>
        <begin position="187"/>
        <end position="214"/>
    </location>
</feature>
<feature type="transmembrane region" description="Helical" evidence="1">
    <location>
        <begin position="373"/>
        <end position="401"/>
    </location>
</feature>
<keyword evidence="3" id="KW-1185">Reference proteome</keyword>
<reference evidence="2 3" key="1">
    <citation type="submission" date="2007-07" db="EMBL/GenBank/DDBJ databases">
        <title>Complete sequence of chromosome of Xanthobacter autotrophicus Py2.</title>
        <authorList>
            <consortium name="US DOE Joint Genome Institute"/>
            <person name="Copeland A."/>
            <person name="Lucas S."/>
            <person name="Lapidus A."/>
            <person name="Barry K."/>
            <person name="Glavina del Rio T."/>
            <person name="Hammon N."/>
            <person name="Israni S."/>
            <person name="Dalin E."/>
            <person name="Tice H."/>
            <person name="Pitluck S."/>
            <person name="Sims D."/>
            <person name="Brettin T."/>
            <person name="Bruce D."/>
            <person name="Detter J.C."/>
            <person name="Han C."/>
            <person name="Tapia R."/>
            <person name="Brainard J."/>
            <person name="Schmutz J."/>
            <person name="Larimer F."/>
            <person name="Land M."/>
            <person name="Hauser L."/>
            <person name="Kyrpides N."/>
            <person name="Kim E."/>
            <person name="Ensigns S.A."/>
            <person name="Richardson P."/>
        </authorList>
    </citation>
    <scope>NUCLEOTIDE SEQUENCE [LARGE SCALE GENOMIC DNA]</scope>
    <source>
        <strain evidence="3">ATCC BAA-1158 / Py2</strain>
    </source>
</reference>
<feature type="transmembrane region" description="Helical" evidence="1">
    <location>
        <begin position="308"/>
        <end position="326"/>
    </location>
</feature>
<feature type="transmembrane region" description="Helical" evidence="1">
    <location>
        <begin position="258"/>
        <end position="280"/>
    </location>
</feature>